<evidence type="ECO:0000256" key="2">
    <source>
        <dbReference type="ARBA" id="ARBA00009236"/>
    </source>
</evidence>
<evidence type="ECO:0000256" key="4">
    <source>
        <dbReference type="ARBA" id="ARBA00022898"/>
    </source>
</evidence>
<dbReference type="GO" id="GO:0008453">
    <property type="term" value="F:alanine-glyoxylate transaminase activity"/>
    <property type="evidence" value="ECO:0007669"/>
    <property type="project" value="TreeGrafter"/>
</dbReference>
<evidence type="ECO:0000259" key="11">
    <source>
        <dbReference type="Pfam" id="PF00266"/>
    </source>
</evidence>
<evidence type="ECO:0000256" key="6">
    <source>
        <dbReference type="ARBA" id="ARBA00079151"/>
    </source>
</evidence>
<dbReference type="FunFam" id="3.40.640.10:FF:000054">
    <property type="entry name" value="Serine--glyoxylate aminotransferase"/>
    <property type="match status" value="1"/>
</dbReference>
<dbReference type="GO" id="GO:0019265">
    <property type="term" value="P:glycine biosynthetic process, by transamination of glyoxylate"/>
    <property type="evidence" value="ECO:0007669"/>
    <property type="project" value="TreeGrafter"/>
</dbReference>
<comment type="subunit">
    <text evidence="3">Heterodimer of a large and a small subunit.</text>
</comment>
<keyword evidence="12" id="KW-0808">Transferase</keyword>
<evidence type="ECO:0000256" key="8">
    <source>
        <dbReference type="PIRSR" id="PIRSR000524-50"/>
    </source>
</evidence>
<proteinExistence type="inferred from homology"/>
<dbReference type="InterPro" id="IPR015422">
    <property type="entry name" value="PyrdxlP-dep_Trfase_small"/>
</dbReference>
<feature type="binding site" evidence="7">
    <location>
        <position position="336"/>
    </location>
    <ligand>
        <name>substrate</name>
    </ligand>
</feature>
<keyword evidence="4 8" id="KW-0663">Pyridoxal phosphate</keyword>
<dbReference type="FunFam" id="3.90.1150.10:FF:000031">
    <property type="entry name" value="Serine--glyoxylate aminotransferase"/>
    <property type="match status" value="1"/>
</dbReference>
<dbReference type="InterPro" id="IPR020578">
    <property type="entry name" value="Aminotrans_V_PyrdxlP_BS"/>
</dbReference>
<dbReference type="Gene3D" id="3.40.640.10">
    <property type="entry name" value="Type I PLP-dependent aspartate aminotransferase-like (Major domain)"/>
    <property type="match status" value="1"/>
</dbReference>
<dbReference type="Proteomes" id="UP000243819">
    <property type="component" value="Unassembled WGS sequence"/>
</dbReference>
<dbReference type="OrthoDB" id="389074at2"/>
<dbReference type="InterPro" id="IPR024169">
    <property type="entry name" value="SP_NH2Trfase/AEP_transaminase"/>
</dbReference>
<dbReference type="PANTHER" id="PTHR21152">
    <property type="entry name" value="AMINOTRANSFERASE CLASS V"/>
    <property type="match status" value="1"/>
</dbReference>
<comment type="function">
    <text evidence="5">Soluble hydrogenase catalyzes both production and consumption of hydrogen from suitable artificial electron donors or acceptors. This subunit catalyzes the tritium-exchange activity.</text>
</comment>
<evidence type="ECO:0000256" key="10">
    <source>
        <dbReference type="RuleBase" id="RU004504"/>
    </source>
</evidence>
<dbReference type="PANTHER" id="PTHR21152:SF40">
    <property type="entry name" value="ALANINE--GLYOXYLATE AMINOTRANSFERASE"/>
    <property type="match status" value="1"/>
</dbReference>
<sequence>MITKYLALPGPTDVNPDVMLEISKPIFNHRNVIFKELLERVTEKTQKLLGTNNEVYFLTASGTGAMECAIVNTLSKNDKVLALINGSFGQRFADIAKQYGADVIEFHGEWGKGFELEKLKKVIDELGDNLKGITVVHCETSTGVLNDIQSISKLRCSDKTLLLVDGISSIGAVKVEVDKWNIDVILTGSQKVLALPPGLAIISFSSKAIKAYEESDMPKYYWDIGKYRKFYHEKRETPYTPAIPLFVGLLKQLEALEERGFDQEIKKHEKIAKMVRCAVREMGLELLNDDKISANTVTPIKVPEGIDLKIMRKILLEKYSVDVAGGQGKLEGKIFRIGHLGNVEPLFIISILAALEMTLKEMGYDIEVGKGVKAAQEFWINNLK</sequence>
<keyword evidence="13" id="KW-1185">Reference proteome</keyword>
<dbReference type="GO" id="GO:0004760">
    <property type="term" value="F:L-serine-pyruvate transaminase activity"/>
    <property type="evidence" value="ECO:0007669"/>
    <property type="project" value="TreeGrafter"/>
</dbReference>
<dbReference type="InterPro" id="IPR015421">
    <property type="entry name" value="PyrdxlP-dep_Trfase_major"/>
</dbReference>
<comment type="similarity">
    <text evidence="2 9">Belongs to the class-V pyridoxal-phosphate-dependent aminotransferase family.</text>
</comment>
<dbReference type="SUPFAM" id="SSF53383">
    <property type="entry name" value="PLP-dependent transferases"/>
    <property type="match status" value="1"/>
</dbReference>
<evidence type="ECO:0000256" key="9">
    <source>
        <dbReference type="RuleBase" id="RU004075"/>
    </source>
</evidence>
<dbReference type="Pfam" id="PF00266">
    <property type="entry name" value="Aminotran_5"/>
    <property type="match status" value="1"/>
</dbReference>
<reference evidence="13" key="1">
    <citation type="submission" date="2016-10" db="EMBL/GenBank/DDBJ databases">
        <authorList>
            <person name="Varghese N."/>
            <person name="Submissions S."/>
        </authorList>
    </citation>
    <scope>NUCLEOTIDE SEQUENCE [LARGE SCALE GENOMIC DNA]</scope>
    <source>
        <strain evidence="13">DSM 13577</strain>
    </source>
</reference>
<gene>
    <name evidence="12" type="ORF">SAMN03080614_10369</name>
</gene>
<evidence type="ECO:0000256" key="3">
    <source>
        <dbReference type="ARBA" id="ARBA00011771"/>
    </source>
</evidence>
<keyword evidence="12" id="KW-0032">Aminotransferase</keyword>
<dbReference type="AlphaFoldDB" id="A0A1I0BC88"/>
<protein>
    <recommendedName>
        <fullName evidence="6">Tritium exchange subunit</fullName>
    </recommendedName>
</protein>
<accession>A0A1I0BC88</accession>
<dbReference type="Gene3D" id="3.90.1150.10">
    <property type="entry name" value="Aspartate Aminotransferase, domain 1"/>
    <property type="match status" value="1"/>
</dbReference>
<dbReference type="InterPro" id="IPR015424">
    <property type="entry name" value="PyrdxlP-dep_Trfase"/>
</dbReference>
<evidence type="ECO:0000256" key="1">
    <source>
        <dbReference type="ARBA" id="ARBA00001933"/>
    </source>
</evidence>
<dbReference type="RefSeq" id="WP_091351069.1">
    <property type="nucleotide sequence ID" value="NZ_FOIF01000036.1"/>
</dbReference>
<dbReference type="InterPro" id="IPR000192">
    <property type="entry name" value="Aminotrans_V_dom"/>
</dbReference>
<evidence type="ECO:0000313" key="13">
    <source>
        <dbReference type="Proteomes" id="UP000243819"/>
    </source>
</evidence>
<evidence type="ECO:0000256" key="5">
    <source>
        <dbReference type="ARBA" id="ARBA00054899"/>
    </source>
</evidence>
<feature type="domain" description="Aminotransferase class V" evidence="11">
    <location>
        <begin position="30"/>
        <end position="326"/>
    </location>
</feature>
<evidence type="ECO:0000313" key="12">
    <source>
        <dbReference type="EMBL" id="SET04111.1"/>
    </source>
</evidence>
<dbReference type="PIRSF" id="PIRSF000524">
    <property type="entry name" value="SPT"/>
    <property type="match status" value="1"/>
</dbReference>
<evidence type="ECO:0000256" key="7">
    <source>
        <dbReference type="PIRSR" id="PIRSR000524-1"/>
    </source>
</evidence>
<feature type="modified residue" description="N6-(pyridoxal phosphate)lysine" evidence="8">
    <location>
        <position position="191"/>
    </location>
</feature>
<name>A0A1I0BC88_9FIRM</name>
<comment type="cofactor">
    <cofactor evidence="1 8 10">
        <name>pyridoxal 5'-phosphate</name>
        <dbReference type="ChEBI" id="CHEBI:597326"/>
    </cofactor>
</comment>
<dbReference type="STRING" id="1120990.SAMN03080614_10369"/>
<dbReference type="EMBL" id="FOIF01000036">
    <property type="protein sequence ID" value="SET04111.1"/>
    <property type="molecule type" value="Genomic_DNA"/>
</dbReference>
<dbReference type="PROSITE" id="PS00595">
    <property type="entry name" value="AA_TRANSFER_CLASS_5"/>
    <property type="match status" value="1"/>
</dbReference>
<organism evidence="12 13">
    <name type="scientific">Anaerobranca gottschalkii DSM 13577</name>
    <dbReference type="NCBI Taxonomy" id="1120990"/>
    <lineage>
        <taxon>Bacteria</taxon>
        <taxon>Bacillati</taxon>
        <taxon>Bacillota</taxon>
        <taxon>Clostridia</taxon>
        <taxon>Eubacteriales</taxon>
        <taxon>Proteinivoracaceae</taxon>
        <taxon>Anaerobranca</taxon>
    </lineage>
</organism>